<evidence type="ECO:0000256" key="5">
    <source>
        <dbReference type="ARBA" id="ARBA00022989"/>
    </source>
</evidence>
<keyword evidence="2 7" id="KW-0813">Transport</keyword>
<dbReference type="AlphaFoldDB" id="A0A402AX57"/>
<keyword evidence="3" id="KW-1003">Cell membrane</keyword>
<feature type="domain" description="ABC transmembrane type-1" evidence="8">
    <location>
        <begin position="96"/>
        <end position="306"/>
    </location>
</feature>
<comment type="caution">
    <text evidence="9">The sequence shown here is derived from an EMBL/GenBank/DDBJ whole genome shotgun (WGS) entry which is preliminary data.</text>
</comment>
<name>A0A402AX57_9CHLR</name>
<dbReference type="SUPFAM" id="SSF161098">
    <property type="entry name" value="MetI-like"/>
    <property type="match status" value="1"/>
</dbReference>
<comment type="subcellular location">
    <subcellularLocation>
        <location evidence="1 7">Cell membrane</location>
        <topology evidence="1 7">Multi-pass membrane protein</topology>
    </subcellularLocation>
</comment>
<evidence type="ECO:0000256" key="3">
    <source>
        <dbReference type="ARBA" id="ARBA00022475"/>
    </source>
</evidence>
<feature type="transmembrane region" description="Helical" evidence="7">
    <location>
        <begin position="102"/>
        <end position="123"/>
    </location>
</feature>
<dbReference type="OrthoDB" id="147639at2"/>
<dbReference type="Proteomes" id="UP000287188">
    <property type="component" value="Unassembled WGS sequence"/>
</dbReference>
<dbReference type="Pfam" id="PF00528">
    <property type="entry name" value="BPD_transp_1"/>
    <property type="match status" value="1"/>
</dbReference>
<keyword evidence="6 7" id="KW-0472">Membrane</keyword>
<dbReference type="InterPro" id="IPR045621">
    <property type="entry name" value="BPD_transp_1_N"/>
</dbReference>
<dbReference type="PANTHER" id="PTHR43163">
    <property type="entry name" value="DIPEPTIDE TRANSPORT SYSTEM PERMEASE PROTEIN DPPB-RELATED"/>
    <property type="match status" value="1"/>
</dbReference>
<dbReference type="PROSITE" id="PS50928">
    <property type="entry name" value="ABC_TM1"/>
    <property type="match status" value="1"/>
</dbReference>
<dbReference type="EMBL" id="BIFS01000002">
    <property type="protein sequence ID" value="GCE23712.1"/>
    <property type="molecule type" value="Genomic_DNA"/>
</dbReference>
<feature type="transmembrane region" description="Helical" evidence="7">
    <location>
        <begin position="242"/>
        <end position="267"/>
    </location>
</feature>
<keyword evidence="4 7" id="KW-0812">Transmembrane</keyword>
<evidence type="ECO:0000256" key="2">
    <source>
        <dbReference type="ARBA" id="ARBA00022448"/>
    </source>
</evidence>
<accession>A0A402AX57</accession>
<reference evidence="10" key="1">
    <citation type="submission" date="2018-12" db="EMBL/GenBank/DDBJ databases">
        <title>Tengunoibacter tsumagoiensis gen. nov., sp. nov., Dictyobacter kobayashii sp. nov., D. alpinus sp. nov., and D. joshuensis sp. nov. and description of Dictyobacteraceae fam. nov. within the order Ktedonobacterales isolated from Tengu-no-mugimeshi.</title>
        <authorList>
            <person name="Wang C.M."/>
            <person name="Zheng Y."/>
            <person name="Sakai Y."/>
            <person name="Toyoda A."/>
            <person name="Minakuchi Y."/>
            <person name="Abe K."/>
            <person name="Yokota A."/>
            <person name="Yabe S."/>
        </authorList>
    </citation>
    <scope>NUCLEOTIDE SEQUENCE [LARGE SCALE GENOMIC DNA]</scope>
    <source>
        <strain evidence="10">Uno11</strain>
    </source>
</reference>
<feature type="transmembrane region" description="Helical" evidence="7">
    <location>
        <begin position="9"/>
        <end position="30"/>
    </location>
</feature>
<organism evidence="9 10">
    <name type="scientific">Dictyobacter kobayashii</name>
    <dbReference type="NCBI Taxonomy" id="2014872"/>
    <lineage>
        <taxon>Bacteria</taxon>
        <taxon>Bacillati</taxon>
        <taxon>Chloroflexota</taxon>
        <taxon>Ktedonobacteria</taxon>
        <taxon>Ktedonobacterales</taxon>
        <taxon>Dictyobacteraceae</taxon>
        <taxon>Dictyobacter</taxon>
    </lineage>
</organism>
<evidence type="ECO:0000259" key="8">
    <source>
        <dbReference type="PROSITE" id="PS50928"/>
    </source>
</evidence>
<feature type="transmembrane region" description="Helical" evidence="7">
    <location>
        <begin position="287"/>
        <end position="310"/>
    </location>
</feature>
<dbReference type="RefSeq" id="WP_126557091.1">
    <property type="nucleotide sequence ID" value="NZ_BIFS01000002.1"/>
</dbReference>
<proteinExistence type="inferred from homology"/>
<keyword evidence="10" id="KW-1185">Reference proteome</keyword>
<feature type="transmembrane region" description="Helical" evidence="7">
    <location>
        <begin position="184"/>
        <end position="203"/>
    </location>
</feature>
<dbReference type="CDD" id="cd06261">
    <property type="entry name" value="TM_PBP2"/>
    <property type="match status" value="1"/>
</dbReference>
<dbReference type="InterPro" id="IPR035906">
    <property type="entry name" value="MetI-like_sf"/>
</dbReference>
<dbReference type="GO" id="GO:0055085">
    <property type="term" value="P:transmembrane transport"/>
    <property type="evidence" value="ECO:0007669"/>
    <property type="project" value="InterPro"/>
</dbReference>
<evidence type="ECO:0000256" key="6">
    <source>
        <dbReference type="ARBA" id="ARBA00023136"/>
    </source>
</evidence>
<dbReference type="GO" id="GO:0005886">
    <property type="term" value="C:plasma membrane"/>
    <property type="evidence" value="ECO:0007669"/>
    <property type="project" value="UniProtKB-SubCell"/>
</dbReference>
<keyword evidence="5 7" id="KW-1133">Transmembrane helix</keyword>
<dbReference type="Pfam" id="PF19300">
    <property type="entry name" value="BPD_transp_1_N"/>
    <property type="match status" value="1"/>
</dbReference>
<feature type="transmembrane region" description="Helical" evidence="7">
    <location>
        <begin position="135"/>
        <end position="159"/>
    </location>
</feature>
<comment type="similarity">
    <text evidence="7">Belongs to the binding-protein-dependent transport system permease family.</text>
</comment>
<dbReference type="InterPro" id="IPR000515">
    <property type="entry name" value="MetI-like"/>
</dbReference>
<gene>
    <name evidence="9" type="ORF">KDK_75120</name>
</gene>
<evidence type="ECO:0000313" key="9">
    <source>
        <dbReference type="EMBL" id="GCE23712.1"/>
    </source>
</evidence>
<evidence type="ECO:0000256" key="1">
    <source>
        <dbReference type="ARBA" id="ARBA00004651"/>
    </source>
</evidence>
<evidence type="ECO:0000256" key="4">
    <source>
        <dbReference type="ARBA" id="ARBA00022692"/>
    </source>
</evidence>
<sequence length="320" mass="35855">MIQFLLKRLIGLIFVVIGVTFITFTMGYFAPDDPIKQLLGQHYTQEAYLQLKHAYRLDLPFFQQYYNFLIGLFHLDFGYSFQSKGRPVWDILKDGIPVSIELGIWALVVQLALGIPLGIYSALKARTWIDTTNMLVMLIIYALPSFVLATFAQVALVYLDTSIPGLNWPVSNWGTPWQYSWPDIQYKLVPILIYGAAGFAYYARLARTSMLEVLSQDYIRTARAKGLLERAITLRHAFRNALIPLVTVVSVSLGFLVSGAFFIEHVFNIPGIAETTLSSVGASDYPVIQATTVVLAITVVLGNLVSDLLYTVVDPRIKSE</sequence>
<evidence type="ECO:0000256" key="7">
    <source>
        <dbReference type="RuleBase" id="RU363032"/>
    </source>
</evidence>
<dbReference type="Gene3D" id="1.10.3720.10">
    <property type="entry name" value="MetI-like"/>
    <property type="match status" value="1"/>
</dbReference>
<dbReference type="PANTHER" id="PTHR43163:SF7">
    <property type="entry name" value="DIPEPTIDE-TRANSPORT INTEGRAL MEMBRANE PROTEIN ABC TRANSPORTER DPPB-RELATED"/>
    <property type="match status" value="1"/>
</dbReference>
<protein>
    <submittedName>
        <fullName evidence="9">Peptide ABC transporter permease</fullName>
    </submittedName>
</protein>
<evidence type="ECO:0000313" key="10">
    <source>
        <dbReference type="Proteomes" id="UP000287188"/>
    </source>
</evidence>